<dbReference type="GO" id="GO:0050909">
    <property type="term" value="P:sensory perception of taste"/>
    <property type="evidence" value="ECO:0007669"/>
    <property type="project" value="InterPro"/>
</dbReference>
<comment type="caution">
    <text evidence="6">Lacks conserved residue(s) required for the propagation of feature annotation.</text>
</comment>
<feature type="transmembrane region" description="Helical" evidence="6">
    <location>
        <begin position="77"/>
        <end position="100"/>
    </location>
</feature>
<protein>
    <recommendedName>
        <fullName evidence="6">Gustatory receptor</fullName>
    </recommendedName>
</protein>
<dbReference type="Pfam" id="PF08395">
    <property type="entry name" value="7tm_7"/>
    <property type="match status" value="1"/>
</dbReference>
<evidence type="ECO:0000256" key="6">
    <source>
        <dbReference type="RuleBase" id="RU363108"/>
    </source>
</evidence>
<evidence type="ECO:0000256" key="5">
    <source>
        <dbReference type="ARBA" id="ARBA00023136"/>
    </source>
</evidence>
<sequence>MAVSPAAIAEAELANIFKRVHFSSKILAAFPFKLKGRAYSISPLEMLYSIITLTVYGYIAVVTGFDRIRENTNLMMILSSALPHQTVFAILLINIIWLAYNMKTMSTVFQSLLQIQIKTPVALNFRHRYMMLFSTTFGVILVSTYIYYRKNYFTKDYGSIVFVFLVTFAIVDQFSALLAVARLYYEHICDKLTNQNAEQFTDIHDLLAQCCIAINDCYSPQLLLVSLATVVYNVSLLYITIDEFKGQGKFNVPCVLATLMFFAIVMHFTRSCRLTKIQSERFNKLLYRLIINEESRELMRNMVSTATTYILILVQFSNEK</sequence>
<keyword evidence="6" id="KW-0807">Transducer</keyword>
<keyword evidence="8" id="KW-1185">Reference proteome</keyword>
<dbReference type="AlphaFoldDB" id="A0A9P0MRN7"/>
<reference evidence="7" key="1">
    <citation type="submission" date="2022-01" db="EMBL/GenBank/DDBJ databases">
        <authorList>
            <person name="King R."/>
        </authorList>
    </citation>
    <scope>NUCLEOTIDE SEQUENCE</scope>
</reference>
<keyword evidence="3 6" id="KW-0812">Transmembrane</keyword>
<evidence type="ECO:0000313" key="8">
    <source>
        <dbReference type="Proteomes" id="UP001152798"/>
    </source>
</evidence>
<comment type="similarity">
    <text evidence="6">Belongs to the insect chemoreceptor superfamily. Gustatory receptor (GR) family.</text>
</comment>
<evidence type="ECO:0000313" key="7">
    <source>
        <dbReference type="EMBL" id="CAH1400152.1"/>
    </source>
</evidence>
<feature type="transmembrane region" description="Helical" evidence="6">
    <location>
        <begin position="222"/>
        <end position="241"/>
    </location>
</feature>
<feature type="transmembrane region" description="Helical" evidence="6">
    <location>
        <begin position="160"/>
        <end position="185"/>
    </location>
</feature>
<evidence type="ECO:0000256" key="2">
    <source>
        <dbReference type="ARBA" id="ARBA00022475"/>
    </source>
</evidence>
<feature type="transmembrane region" description="Helical" evidence="6">
    <location>
        <begin position="250"/>
        <end position="269"/>
    </location>
</feature>
<gene>
    <name evidence="7" type="ORF">NEZAVI_LOCUS9452</name>
</gene>
<keyword evidence="2 6" id="KW-1003">Cell membrane</keyword>
<dbReference type="InterPro" id="IPR013604">
    <property type="entry name" value="7TM_chemorcpt"/>
</dbReference>
<keyword evidence="5 6" id="KW-0472">Membrane</keyword>
<feature type="transmembrane region" description="Helical" evidence="6">
    <location>
        <begin position="46"/>
        <end position="65"/>
    </location>
</feature>
<name>A0A9P0MRN7_NEZVI</name>
<dbReference type="Proteomes" id="UP001152798">
    <property type="component" value="Chromosome 4"/>
</dbReference>
<evidence type="ECO:0000256" key="4">
    <source>
        <dbReference type="ARBA" id="ARBA00022989"/>
    </source>
</evidence>
<dbReference type="GO" id="GO:0007165">
    <property type="term" value="P:signal transduction"/>
    <property type="evidence" value="ECO:0007669"/>
    <property type="project" value="UniProtKB-KW"/>
</dbReference>
<organism evidence="7 8">
    <name type="scientific">Nezara viridula</name>
    <name type="common">Southern green stink bug</name>
    <name type="synonym">Cimex viridulus</name>
    <dbReference type="NCBI Taxonomy" id="85310"/>
    <lineage>
        <taxon>Eukaryota</taxon>
        <taxon>Metazoa</taxon>
        <taxon>Ecdysozoa</taxon>
        <taxon>Arthropoda</taxon>
        <taxon>Hexapoda</taxon>
        <taxon>Insecta</taxon>
        <taxon>Pterygota</taxon>
        <taxon>Neoptera</taxon>
        <taxon>Paraneoptera</taxon>
        <taxon>Hemiptera</taxon>
        <taxon>Heteroptera</taxon>
        <taxon>Panheteroptera</taxon>
        <taxon>Pentatomomorpha</taxon>
        <taxon>Pentatomoidea</taxon>
        <taxon>Pentatomidae</taxon>
        <taxon>Pentatominae</taxon>
        <taxon>Nezara</taxon>
    </lineage>
</organism>
<feature type="transmembrane region" description="Helical" evidence="6">
    <location>
        <begin position="129"/>
        <end position="148"/>
    </location>
</feature>
<accession>A0A9P0MRN7</accession>
<comment type="function">
    <text evidence="6">Gustatory receptor which mediates acceptance or avoidance behavior, depending on its substrates.</text>
</comment>
<dbReference type="GO" id="GO:0005886">
    <property type="term" value="C:plasma membrane"/>
    <property type="evidence" value="ECO:0007669"/>
    <property type="project" value="UniProtKB-SubCell"/>
</dbReference>
<keyword evidence="4 6" id="KW-1133">Transmembrane helix</keyword>
<comment type="subcellular location">
    <subcellularLocation>
        <location evidence="1 6">Cell membrane</location>
        <topology evidence="1 6">Multi-pass membrane protein</topology>
    </subcellularLocation>
</comment>
<dbReference type="OrthoDB" id="6366728at2759"/>
<proteinExistence type="inferred from homology"/>
<evidence type="ECO:0000256" key="1">
    <source>
        <dbReference type="ARBA" id="ARBA00004651"/>
    </source>
</evidence>
<keyword evidence="6" id="KW-0675">Receptor</keyword>
<dbReference type="EMBL" id="OV725080">
    <property type="protein sequence ID" value="CAH1400152.1"/>
    <property type="molecule type" value="Genomic_DNA"/>
</dbReference>
<evidence type="ECO:0000256" key="3">
    <source>
        <dbReference type="ARBA" id="ARBA00022692"/>
    </source>
</evidence>